<dbReference type="EMBL" id="CAXDID020000031">
    <property type="protein sequence ID" value="CAL5994308.1"/>
    <property type="molecule type" value="Genomic_DNA"/>
</dbReference>
<keyword evidence="3" id="KW-1185">Reference proteome</keyword>
<feature type="transmembrane region" description="Helical" evidence="1">
    <location>
        <begin position="447"/>
        <end position="463"/>
    </location>
</feature>
<dbReference type="Proteomes" id="UP001642409">
    <property type="component" value="Unassembled WGS sequence"/>
</dbReference>
<evidence type="ECO:0000256" key="1">
    <source>
        <dbReference type="SAM" id="Phobius"/>
    </source>
</evidence>
<name>A0ABP1HGX6_9EUKA</name>
<reference evidence="2 3" key="1">
    <citation type="submission" date="2024-07" db="EMBL/GenBank/DDBJ databases">
        <authorList>
            <person name="Akdeniz Z."/>
        </authorList>
    </citation>
    <scope>NUCLEOTIDE SEQUENCE [LARGE SCALE GENOMIC DNA]</scope>
</reference>
<protein>
    <submittedName>
        <fullName evidence="2">Hypothetical_protein</fullName>
    </submittedName>
</protein>
<gene>
    <name evidence="2" type="ORF">HINF_LOCUS13490</name>
</gene>
<keyword evidence="1" id="KW-1133">Transmembrane helix</keyword>
<keyword evidence="1" id="KW-0472">Membrane</keyword>
<keyword evidence="1" id="KW-0812">Transmembrane</keyword>
<feature type="transmembrane region" description="Helical" evidence="1">
    <location>
        <begin position="92"/>
        <end position="109"/>
    </location>
</feature>
<proteinExistence type="predicted"/>
<sequence length="497" mass="58248">MTERKYQQNRIYHIKQLRNQMINVELLFQLLFNVPNKFQRAYGAIIDQHFACIFGYFGAYTSNSLQELIIFVTKFNIFYVILVYQYHESLKFALIGMLTSVFMIAHYYHTNNQKQPQIQAQQIQQLQTGLENMFQKHFQQQISEVNIIEKYQSVVGSVRINLQSTLENTVLFSRLFEQVCQQYKFQIFEASSNSITFGANTAKSKHQQLDECVQVCYIAELIAKQLNMITSAGISAGTIQYTKYMSGNNQLIMQQGDSLQKSDLLTKYSFDETLVDINEFYNSFTKNSQPQIKILSEPGFVFNLDEQLIQNQNMLIKGIKIQTKEQIKQLIENKLGNTYVRIFNQEIQIENVQDISESDKDSRTISNDYQSWPISLPTSPTKHSCSLCGIQESCQTIHQTINQEYLLNYQTVKQYNTFSQVFQYIQRISIIGFTQVKVVNFRFNDKLVYIYVWYKVIVILIYSPPQYRILLYLLNCTIQALKLKLNLKQKRILLLLY</sequence>
<comment type="caution">
    <text evidence="2">The sequence shown here is derived from an EMBL/GenBank/DDBJ whole genome shotgun (WGS) entry which is preliminary data.</text>
</comment>
<evidence type="ECO:0000313" key="2">
    <source>
        <dbReference type="EMBL" id="CAL5994308.1"/>
    </source>
</evidence>
<accession>A0ABP1HGX6</accession>
<organism evidence="2 3">
    <name type="scientific">Hexamita inflata</name>
    <dbReference type="NCBI Taxonomy" id="28002"/>
    <lineage>
        <taxon>Eukaryota</taxon>
        <taxon>Metamonada</taxon>
        <taxon>Diplomonadida</taxon>
        <taxon>Hexamitidae</taxon>
        <taxon>Hexamitinae</taxon>
        <taxon>Hexamita</taxon>
    </lineage>
</organism>
<evidence type="ECO:0000313" key="3">
    <source>
        <dbReference type="Proteomes" id="UP001642409"/>
    </source>
</evidence>